<evidence type="ECO:0008006" key="3">
    <source>
        <dbReference type="Google" id="ProtNLM"/>
    </source>
</evidence>
<dbReference type="InterPro" id="IPR012902">
    <property type="entry name" value="N_methyl_site"/>
</dbReference>
<dbReference type="EMBL" id="UOFS01000006">
    <property type="protein sequence ID" value="VAW91133.1"/>
    <property type="molecule type" value="Genomic_DNA"/>
</dbReference>
<sequence length="169" mass="18375">MTSATKQFLTNQCQFNKGFSLLEVMIAMVIFAVGVLGLAGMQALALENSFESASRNQAIILAYSMSDRMLANQQGKDAYIIDDVTVPTIVTDCNLVNCATIAEIITFDQVKWKQNLAQQLLSGSGAITGASPNYTITVRWDEDRNGVAGTNCPPQSANDLRCFQLQVKL</sequence>
<dbReference type="NCBIfam" id="TIGR02523">
    <property type="entry name" value="type_IV_pilV"/>
    <property type="match status" value="1"/>
</dbReference>
<gene>
    <name evidence="2" type="ORF">MNBD_GAMMA22-2636</name>
</gene>
<dbReference type="Pfam" id="PF07963">
    <property type="entry name" value="N_methyl"/>
    <property type="match status" value="1"/>
</dbReference>
<dbReference type="NCBIfam" id="TIGR02532">
    <property type="entry name" value="IV_pilin_GFxxxE"/>
    <property type="match status" value="1"/>
</dbReference>
<accession>A0A3B0ZSR9</accession>
<name>A0A3B0ZSR9_9ZZZZ</name>
<feature type="transmembrane region" description="Helical" evidence="1">
    <location>
        <begin position="24"/>
        <end position="46"/>
    </location>
</feature>
<evidence type="ECO:0000256" key="1">
    <source>
        <dbReference type="SAM" id="Phobius"/>
    </source>
</evidence>
<proteinExistence type="predicted"/>
<keyword evidence="1" id="KW-0812">Transmembrane</keyword>
<keyword evidence="1" id="KW-1133">Transmembrane helix</keyword>
<evidence type="ECO:0000313" key="2">
    <source>
        <dbReference type="EMBL" id="VAW91133.1"/>
    </source>
</evidence>
<dbReference type="AlphaFoldDB" id="A0A3B0ZSR9"/>
<dbReference type="PROSITE" id="PS00409">
    <property type="entry name" value="PROKAR_NTER_METHYL"/>
    <property type="match status" value="1"/>
</dbReference>
<reference evidence="2" key="1">
    <citation type="submission" date="2018-06" db="EMBL/GenBank/DDBJ databases">
        <authorList>
            <person name="Zhirakovskaya E."/>
        </authorList>
    </citation>
    <scope>NUCLEOTIDE SEQUENCE</scope>
</reference>
<keyword evidence="1" id="KW-0472">Membrane</keyword>
<dbReference type="InterPro" id="IPR013362">
    <property type="entry name" value="Pilus_4_PilV"/>
</dbReference>
<organism evidence="2">
    <name type="scientific">hydrothermal vent metagenome</name>
    <dbReference type="NCBI Taxonomy" id="652676"/>
    <lineage>
        <taxon>unclassified sequences</taxon>
        <taxon>metagenomes</taxon>
        <taxon>ecological metagenomes</taxon>
    </lineage>
</organism>
<protein>
    <recommendedName>
        <fullName evidence="3">Type IV fimbrial biogenesis protein PilV</fullName>
    </recommendedName>
</protein>